<evidence type="ECO:0000313" key="7">
    <source>
        <dbReference type="Proteomes" id="UP000325372"/>
    </source>
</evidence>
<comment type="caution">
    <text evidence="6">The sequence shown here is derived from an EMBL/GenBank/DDBJ whole genome shotgun (WGS) entry which is preliminary data.</text>
</comment>
<feature type="domain" description="Iron-binding zinc finger CDGSH type" evidence="5">
    <location>
        <begin position="169"/>
        <end position="208"/>
    </location>
</feature>
<feature type="domain" description="Iron-binding zinc finger CDGSH type" evidence="5">
    <location>
        <begin position="95"/>
        <end position="136"/>
    </location>
</feature>
<evidence type="ECO:0000259" key="5">
    <source>
        <dbReference type="Pfam" id="PF09360"/>
    </source>
</evidence>
<dbReference type="InterPro" id="IPR018967">
    <property type="entry name" value="FeS-contain_CDGSH-typ"/>
</dbReference>
<dbReference type="InterPro" id="IPR042216">
    <property type="entry name" value="MitoNEET_CISD"/>
</dbReference>
<dbReference type="EMBL" id="VYXP01000011">
    <property type="protein sequence ID" value="KAA9129783.1"/>
    <property type="molecule type" value="Genomic_DNA"/>
</dbReference>
<accession>A0A5N0T4F2</accession>
<evidence type="ECO:0000256" key="4">
    <source>
        <dbReference type="ARBA" id="ARBA00023014"/>
    </source>
</evidence>
<dbReference type="GO" id="GO:0005737">
    <property type="term" value="C:cytoplasm"/>
    <property type="evidence" value="ECO:0007669"/>
    <property type="project" value="UniProtKB-ARBA"/>
</dbReference>
<dbReference type="Gene3D" id="3.40.5.90">
    <property type="entry name" value="CDGSH iron-sulfur domain, mitoNEET-type"/>
    <property type="match status" value="2"/>
</dbReference>
<dbReference type="Pfam" id="PF09360">
    <property type="entry name" value="zf-CDGSH"/>
    <property type="match status" value="2"/>
</dbReference>
<keyword evidence="3" id="KW-0408">Iron</keyword>
<dbReference type="Proteomes" id="UP000325372">
    <property type="component" value="Unassembled WGS sequence"/>
</dbReference>
<dbReference type="GO" id="GO:0046872">
    <property type="term" value="F:metal ion binding"/>
    <property type="evidence" value="ECO:0007669"/>
    <property type="project" value="UniProtKB-KW"/>
</dbReference>
<proteinExistence type="predicted"/>
<evidence type="ECO:0000256" key="3">
    <source>
        <dbReference type="ARBA" id="ARBA00023004"/>
    </source>
</evidence>
<dbReference type="AlphaFoldDB" id="A0A5N0T4F2"/>
<organism evidence="6 7">
    <name type="scientific">Marinihelvus fidelis</name>
    <dbReference type="NCBI Taxonomy" id="2613842"/>
    <lineage>
        <taxon>Bacteria</taxon>
        <taxon>Pseudomonadati</taxon>
        <taxon>Pseudomonadota</taxon>
        <taxon>Gammaproteobacteria</taxon>
        <taxon>Chromatiales</taxon>
        <taxon>Wenzhouxiangellaceae</taxon>
        <taxon>Marinihelvus</taxon>
    </lineage>
</organism>
<evidence type="ECO:0000256" key="1">
    <source>
        <dbReference type="ARBA" id="ARBA00022714"/>
    </source>
</evidence>
<dbReference type="GO" id="GO:0051537">
    <property type="term" value="F:2 iron, 2 sulfur cluster binding"/>
    <property type="evidence" value="ECO:0007669"/>
    <property type="project" value="UniProtKB-KW"/>
</dbReference>
<keyword evidence="1" id="KW-0001">2Fe-2S</keyword>
<name>A0A5N0T4F2_9GAMM</name>
<keyword evidence="7" id="KW-1185">Reference proteome</keyword>
<protein>
    <recommendedName>
        <fullName evidence="5">Iron-binding zinc finger CDGSH type domain-containing protein</fullName>
    </recommendedName>
</protein>
<keyword evidence="4" id="KW-0411">Iron-sulfur</keyword>
<evidence type="ECO:0000256" key="2">
    <source>
        <dbReference type="ARBA" id="ARBA00022723"/>
    </source>
</evidence>
<evidence type="ECO:0000313" key="6">
    <source>
        <dbReference type="EMBL" id="KAA9129783.1"/>
    </source>
</evidence>
<sequence>MKILVLGHRATKLELTLCGSIAPEEKLLELGHMSEANKYYVRPGIGRTGIDPALDVPAKSISDTASDRWFTEQRDGRRQPKRLNIPNEALVTSRGPIKLTGNITLVDETGRQSHHNELKLCRCGGSQNKPMCDDRHIDLEFVDRGTIEHASDIPATRASHPLKVTVVKDGPLKYQGYLRVYNQRGQECVSMNGALCRCGQSSRKPFCDCV</sequence>
<keyword evidence="2" id="KW-0479">Metal-binding</keyword>
<gene>
    <name evidence="6" type="ORF">F3N42_14110</name>
</gene>
<reference evidence="6 7" key="1">
    <citation type="submission" date="2019-09" db="EMBL/GenBank/DDBJ databases">
        <title>Wenzhouxiangella sp. Genome sequencing and assembly.</title>
        <authorList>
            <person name="Zhang R."/>
        </authorList>
    </citation>
    <scope>NUCLEOTIDE SEQUENCE [LARGE SCALE GENOMIC DNA]</scope>
    <source>
        <strain evidence="6 7">W260</strain>
    </source>
</reference>